<dbReference type="PRINTS" id="PR01415">
    <property type="entry name" value="ANKYRIN"/>
</dbReference>
<dbReference type="OrthoDB" id="1577640at2759"/>
<accession>A0A1L7XR75</accession>
<feature type="domain" description="GPI inositol-deacylase winged helix" evidence="3">
    <location>
        <begin position="495"/>
        <end position="573"/>
    </location>
</feature>
<feature type="repeat" description="ANK" evidence="2">
    <location>
        <begin position="708"/>
        <end position="740"/>
    </location>
</feature>
<keyword evidence="6" id="KW-1185">Reference proteome</keyword>
<proteinExistence type="predicted"/>
<dbReference type="Pfam" id="PF24883">
    <property type="entry name" value="NPHP3_N"/>
    <property type="match status" value="1"/>
</dbReference>
<dbReference type="PROSITE" id="PS50297">
    <property type="entry name" value="ANK_REP_REGION"/>
    <property type="match status" value="2"/>
</dbReference>
<evidence type="ECO:0000259" key="3">
    <source>
        <dbReference type="Pfam" id="PF22939"/>
    </source>
</evidence>
<keyword evidence="1" id="KW-0677">Repeat</keyword>
<dbReference type="SUPFAM" id="SSF52540">
    <property type="entry name" value="P-loop containing nucleoside triphosphate hydrolases"/>
    <property type="match status" value="1"/>
</dbReference>
<dbReference type="AlphaFoldDB" id="A0A1L7XR75"/>
<dbReference type="Pfam" id="PF12796">
    <property type="entry name" value="Ank_2"/>
    <property type="match status" value="2"/>
</dbReference>
<evidence type="ECO:0000256" key="2">
    <source>
        <dbReference type="PROSITE-ProRule" id="PRU00023"/>
    </source>
</evidence>
<reference evidence="5 6" key="1">
    <citation type="submission" date="2016-03" db="EMBL/GenBank/DDBJ databases">
        <authorList>
            <person name="Ploux O."/>
        </authorList>
    </citation>
    <scope>NUCLEOTIDE SEQUENCE [LARGE SCALE GENOMIC DNA]</scope>
    <source>
        <strain evidence="5 6">UAMH 11012</strain>
    </source>
</reference>
<dbReference type="PROSITE" id="PS50088">
    <property type="entry name" value="ANK_REPEAT"/>
    <property type="match status" value="4"/>
</dbReference>
<dbReference type="EMBL" id="FJOG01000044">
    <property type="protein sequence ID" value="CZR67458.1"/>
    <property type="molecule type" value="Genomic_DNA"/>
</dbReference>
<gene>
    <name evidence="5" type="ORF">PAC_17357</name>
</gene>
<name>A0A1L7XR75_9HELO</name>
<dbReference type="PANTHER" id="PTHR10039:SF15">
    <property type="entry name" value="NACHT DOMAIN-CONTAINING PROTEIN"/>
    <property type="match status" value="1"/>
</dbReference>
<dbReference type="STRING" id="576137.A0A1L7XR75"/>
<evidence type="ECO:0000313" key="5">
    <source>
        <dbReference type="EMBL" id="CZR67458.1"/>
    </source>
</evidence>
<dbReference type="InterPro" id="IPR002110">
    <property type="entry name" value="Ankyrin_rpt"/>
</dbReference>
<dbReference type="Proteomes" id="UP000184330">
    <property type="component" value="Unassembled WGS sequence"/>
</dbReference>
<sequence>MYLGMKLYLQTSIRTFCLWVRPVARSAPRRYSFGPEAGLPIGLLSLTITILDSSLAYYSSAKDASKSMSHLLKEVISLKSVLSSIQDNVVTNLNVASAFRTAPSSSVVSHVALELLEYNFGKSTPGILDECNQFLKSILERLQKGLRANRGASILKRLTWPFTEKEVLKEAIRNDQREWHAERSKSKILEWLSPLDFQNKHLDVAAKRQPGTADWVLDSKAFLQWMEEDLPCGNILWCPGDPGVGKTVITSNVIDHLLNLQGTRDIGVTYLYCDYHNEMNTTPTVLIGSLTRQLVQNQTLREFPNELFLEFSRARDSLSTLTVHEHLELFRSIAANISECYIVIDALDELENRHNATRSNMIAALKEISKDSVHVFITSRRFHEDINVAFHSALRIDITAKDEDIERFLRSKIKQNRDLQELFQEDGSLEDEIVKTILKKAGQQFLLPALHINRLADVTCIEEIKESLDDMATTLESTYDQAIARIQRQSHYRCALALNVLLMISFSKRPLRVAELREALAVKQNSSSISPGSLRTSKILLDVCIGLVIIEEKTDVIKLVHYTAYEYLRRSALFPTAEFEIAQRCLTYLQFDSFASGPQADARLYQARLETYPFFEYAASYFGHHAAALTMDVLQDELATLTLRFLRLPSNLASAIQAQFGTYNSRQPHKANYSVSASALWFAARFGLARIVRLLLQSGVDIDGKTFYGETALHEASSRGHLAIVQLLLDNGADINIPRGFVWQAEEFFNNQEKGTKELHKQLEGDLKITRYFGCPTCHRPGCQCLYFIKDNRVNSIASEISLDARLLKAAREGNETKALQLLASGADAKASDSIDRTILHWSVFSGLERLAHEALKRGCEVDAMDSAERAEQTALLEIARHPNGSPIIMKLLLQYGADANRRGNQWFGFCSPLHECVLRGDYEKALILLDYGANSKLKDYIGQEPIDIALRYKDMKMVTLLQEQEVASMYRETALHIAASKDHRDIVRLLLKMGADTRATTRNSSFTFTRRCKS</sequence>
<keyword evidence="2" id="KW-0040">ANK repeat</keyword>
<dbReference type="SUPFAM" id="SSF48403">
    <property type="entry name" value="Ankyrin repeat"/>
    <property type="match status" value="1"/>
</dbReference>
<protein>
    <submittedName>
        <fullName evidence="5">Uncharacterized protein</fullName>
    </submittedName>
</protein>
<dbReference type="Gene3D" id="3.40.50.300">
    <property type="entry name" value="P-loop containing nucleotide triphosphate hydrolases"/>
    <property type="match status" value="1"/>
</dbReference>
<evidence type="ECO:0000256" key="1">
    <source>
        <dbReference type="ARBA" id="ARBA00022737"/>
    </source>
</evidence>
<feature type="repeat" description="ANK" evidence="2">
    <location>
        <begin position="971"/>
        <end position="1003"/>
    </location>
</feature>
<feature type="domain" description="Nephrocystin 3-like N-terminal" evidence="4">
    <location>
        <begin position="211"/>
        <end position="380"/>
    </location>
</feature>
<dbReference type="InterPro" id="IPR054471">
    <property type="entry name" value="GPIID_WHD"/>
</dbReference>
<dbReference type="SMART" id="SM00248">
    <property type="entry name" value="ANK"/>
    <property type="match status" value="7"/>
</dbReference>
<dbReference type="InterPro" id="IPR027417">
    <property type="entry name" value="P-loop_NTPase"/>
</dbReference>
<dbReference type="InterPro" id="IPR036770">
    <property type="entry name" value="Ankyrin_rpt-contain_sf"/>
</dbReference>
<evidence type="ECO:0000313" key="6">
    <source>
        <dbReference type="Proteomes" id="UP000184330"/>
    </source>
</evidence>
<feature type="repeat" description="ANK" evidence="2">
    <location>
        <begin position="675"/>
        <end position="707"/>
    </location>
</feature>
<organism evidence="5 6">
    <name type="scientific">Phialocephala subalpina</name>
    <dbReference type="NCBI Taxonomy" id="576137"/>
    <lineage>
        <taxon>Eukaryota</taxon>
        <taxon>Fungi</taxon>
        <taxon>Dikarya</taxon>
        <taxon>Ascomycota</taxon>
        <taxon>Pezizomycotina</taxon>
        <taxon>Leotiomycetes</taxon>
        <taxon>Helotiales</taxon>
        <taxon>Mollisiaceae</taxon>
        <taxon>Phialocephala</taxon>
        <taxon>Phialocephala fortinii species complex</taxon>
    </lineage>
</organism>
<evidence type="ECO:0000259" key="4">
    <source>
        <dbReference type="Pfam" id="PF24883"/>
    </source>
</evidence>
<dbReference type="PANTHER" id="PTHR10039">
    <property type="entry name" value="AMELOGENIN"/>
    <property type="match status" value="1"/>
</dbReference>
<dbReference type="Gene3D" id="1.25.40.20">
    <property type="entry name" value="Ankyrin repeat-containing domain"/>
    <property type="match status" value="2"/>
</dbReference>
<dbReference type="Pfam" id="PF22939">
    <property type="entry name" value="WHD_GPIID"/>
    <property type="match status" value="1"/>
</dbReference>
<feature type="repeat" description="ANK" evidence="2">
    <location>
        <begin position="912"/>
        <end position="941"/>
    </location>
</feature>
<dbReference type="InterPro" id="IPR056884">
    <property type="entry name" value="NPHP3-like_N"/>
</dbReference>